<comment type="caution">
    <text evidence="1">The sequence shown here is derived from an EMBL/GenBank/DDBJ whole genome shotgun (WGS) entry which is preliminary data.</text>
</comment>
<gene>
    <name evidence="1" type="ORF">E2C01_079240</name>
</gene>
<accession>A0A5B7IL03</accession>
<organism evidence="1 2">
    <name type="scientific">Portunus trituberculatus</name>
    <name type="common">Swimming crab</name>
    <name type="synonym">Neptunus trituberculatus</name>
    <dbReference type="NCBI Taxonomy" id="210409"/>
    <lineage>
        <taxon>Eukaryota</taxon>
        <taxon>Metazoa</taxon>
        <taxon>Ecdysozoa</taxon>
        <taxon>Arthropoda</taxon>
        <taxon>Crustacea</taxon>
        <taxon>Multicrustacea</taxon>
        <taxon>Malacostraca</taxon>
        <taxon>Eumalacostraca</taxon>
        <taxon>Eucarida</taxon>
        <taxon>Decapoda</taxon>
        <taxon>Pleocyemata</taxon>
        <taxon>Brachyura</taxon>
        <taxon>Eubrachyura</taxon>
        <taxon>Portunoidea</taxon>
        <taxon>Portunidae</taxon>
        <taxon>Portuninae</taxon>
        <taxon>Portunus</taxon>
    </lineage>
</organism>
<name>A0A5B7IL03_PORTR</name>
<dbReference type="Proteomes" id="UP000324222">
    <property type="component" value="Unassembled WGS sequence"/>
</dbReference>
<dbReference type="EMBL" id="VSRR010065580">
    <property type="protein sequence ID" value="MPC84502.1"/>
    <property type="molecule type" value="Genomic_DNA"/>
</dbReference>
<reference evidence="1 2" key="1">
    <citation type="submission" date="2019-05" db="EMBL/GenBank/DDBJ databases">
        <title>Another draft genome of Portunus trituberculatus and its Hox gene families provides insights of decapod evolution.</title>
        <authorList>
            <person name="Jeong J.-H."/>
            <person name="Song I."/>
            <person name="Kim S."/>
            <person name="Choi T."/>
            <person name="Kim D."/>
            <person name="Ryu S."/>
            <person name="Kim W."/>
        </authorList>
    </citation>
    <scope>NUCLEOTIDE SEQUENCE [LARGE SCALE GENOMIC DNA]</scope>
    <source>
        <tissue evidence="1">Muscle</tissue>
    </source>
</reference>
<proteinExistence type="predicted"/>
<keyword evidence="2" id="KW-1185">Reference proteome</keyword>
<protein>
    <submittedName>
        <fullName evidence="1">Uncharacterized protein</fullName>
    </submittedName>
</protein>
<evidence type="ECO:0000313" key="2">
    <source>
        <dbReference type="Proteomes" id="UP000324222"/>
    </source>
</evidence>
<sequence>MKEPNPHNTSARMNCQGLWGDLHSTTRPGCQTLTTMDSAVVMSVAMGGTDGSMVWLNSCTKPPVMLATPCFVTCHPSRPPATDKCANAGTV</sequence>
<dbReference type="AlphaFoldDB" id="A0A5B7IL03"/>
<evidence type="ECO:0000313" key="1">
    <source>
        <dbReference type="EMBL" id="MPC84502.1"/>
    </source>
</evidence>